<dbReference type="InterPro" id="IPR001683">
    <property type="entry name" value="PX_dom"/>
</dbReference>
<feature type="domain" description="PX" evidence="1">
    <location>
        <begin position="1"/>
        <end position="114"/>
    </location>
</feature>
<dbReference type="PANTHER" id="PTHR22775:SF3">
    <property type="entry name" value="SORTING NEXIN-13"/>
    <property type="match status" value="1"/>
</dbReference>
<sequence length="117" mass="13530">MYISIERYNVDQQIKAAVYEIEVGIQNNESVTTHTIYRRYSALKAFDTQIRSQFGDSSYLLSFPPKTLFPNTSREFLEQRCEQLQKYLASLVKIPGLTSSSAFIQFFEIDNQTLADI</sequence>
<dbReference type="SUPFAM" id="SSF64268">
    <property type="entry name" value="PX domain"/>
    <property type="match status" value="1"/>
</dbReference>
<protein>
    <recommendedName>
        <fullName evidence="1">PX domain-containing protein</fullName>
    </recommendedName>
</protein>
<evidence type="ECO:0000313" key="3">
    <source>
        <dbReference type="Proteomes" id="UP001470230"/>
    </source>
</evidence>
<dbReference type="Gene3D" id="3.30.1520.10">
    <property type="entry name" value="Phox-like domain"/>
    <property type="match status" value="1"/>
</dbReference>
<dbReference type="PROSITE" id="PS50195">
    <property type="entry name" value="PX"/>
    <property type="match status" value="1"/>
</dbReference>
<dbReference type="CDD" id="cd06093">
    <property type="entry name" value="PX_domain"/>
    <property type="match status" value="1"/>
</dbReference>
<reference evidence="2 3" key="1">
    <citation type="submission" date="2024-04" db="EMBL/GenBank/DDBJ databases">
        <title>Tritrichomonas musculus Genome.</title>
        <authorList>
            <person name="Alves-Ferreira E."/>
            <person name="Grigg M."/>
            <person name="Lorenzi H."/>
            <person name="Galac M."/>
        </authorList>
    </citation>
    <scope>NUCLEOTIDE SEQUENCE [LARGE SCALE GENOMIC DNA]</scope>
    <source>
        <strain evidence="2 3">EAF2021</strain>
    </source>
</reference>
<dbReference type="PANTHER" id="PTHR22775">
    <property type="entry name" value="SORTING NEXIN"/>
    <property type="match status" value="1"/>
</dbReference>
<dbReference type="SMART" id="SM00312">
    <property type="entry name" value="PX"/>
    <property type="match status" value="1"/>
</dbReference>
<keyword evidence="3" id="KW-1185">Reference proteome</keyword>
<comment type="caution">
    <text evidence="2">The sequence shown here is derived from an EMBL/GenBank/DDBJ whole genome shotgun (WGS) entry which is preliminary data.</text>
</comment>
<gene>
    <name evidence="2" type="ORF">M9Y10_045138</name>
</gene>
<name>A0ABR2JUR9_9EUKA</name>
<evidence type="ECO:0000259" key="1">
    <source>
        <dbReference type="PROSITE" id="PS50195"/>
    </source>
</evidence>
<dbReference type="InterPro" id="IPR036871">
    <property type="entry name" value="PX_dom_sf"/>
</dbReference>
<dbReference type="Pfam" id="PF00787">
    <property type="entry name" value="PX"/>
    <property type="match status" value="1"/>
</dbReference>
<evidence type="ECO:0000313" key="2">
    <source>
        <dbReference type="EMBL" id="KAK8882496.1"/>
    </source>
</evidence>
<dbReference type="Proteomes" id="UP001470230">
    <property type="component" value="Unassembled WGS sequence"/>
</dbReference>
<organism evidence="2 3">
    <name type="scientific">Tritrichomonas musculus</name>
    <dbReference type="NCBI Taxonomy" id="1915356"/>
    <lineage>
        <taxon>Eukaryota</taxon>
        <taxon>Metamonada</taxon>
        <taxon>Parabasalia</taxon>
        <taxon>Tritrichomonadida</taxon>
        <taxon>Tritrichomonadidae</taxon>
        <taxon>Tritrichomonas</taxon>
    </lineage>
</organism>
<proteinExistence type="predicted"/>
<dbReference type="EMBL" id="JAPFFF010000009">
    <property type="protein sequence ID" value="KAK8882496.1"/>
    <property type="molecule type" value="Genomic_DNA"/>
</dbReference>
<accession>A0ABR2JUR9</accession>